<evidence type="ECO:0000313" key="2">
    <source>
        <dbReference type="Proteomes" id="UP000234323"/>
    </source>
</evidence>
<gene>
    <name evidence="1" type="ORF">RhiirA4_467966</name>
</gene>
<keyword evidence="2" id="KW-1185">Reference proteome</keyword>
<dbReference type="PANTHER" id="PTHR46880:SF5">
    <property type="entry name" value="DUF4371 DOMAIN-CONTAINING PROTEIN"/>
    <property type="match status" value="1"/>
</dbReference>
<dbReference type="AlphaFoldDB" id="A0A2I1GWV5"/>
<evidence type="ECO:0008006" key="3">
    <source>
        <dbReference type="Google" id="ProtNLM"/>
    </source>
</evidence>
<dbReference type="VEuPathDB" id="FungiDB:RhiirA1_475982"/>
<evidence type="ECO:0000313" key="1">
    <source>
        <dbReference type="EMBL" id="PKY51118.1"/>
    </source>
</evidence>
<proteinExistence type="predicted"/>
<sequence length="241" mass="28035">MKESKTPNLSNGSITYTNEILGHKFLIVIAKTIEDKNWKELSDVVGFEIMIDESTDITITKHLDIYVSYVIKQGIFKTLFLCLLPLIESFASDGASVMLGKNEGVAAKLSRDLLDCSILKIKRLYELAWYDAIKNICNLIPALLRIFKDTKNDGDHELYTKLTSWRMLAFLYFFYDILEYVTQLKYLMEDQSQKFGYNVQRFIDKTNPFGNNSVEYMGHNLSFTKQDYDEFLMDIYSYSQQ</sequence>
<name>A0A2I1GWV5_9GLOM</name>
<accession>A0A2I1GWV5</accession>
<organism evidence="1 2">
    <name type="scientific">Rhizophagus irregularis</name>
    <dbReference type="NCBI Taxonomy" id="588596"/>
    <lineage>
        <taxon>Eukaryota</taxon>
        <taxon>Fungi</taxon>
        <taxon>Fungi incertae sedis</taxon>
        <taxon>Mucoromycota</taxon>
        <taxon>Glomeromycotina</taxon>
        <taxon>Glomeromycetes</taxon>
        <taxon>Glomerales</taxon>
        <taxon>Glomeraceae</taxon>
        <taxon>Rhizophagus</taxon>
    </lineage>
</organism>
<reference evidence="1 2" key="1">
    <citation type="submission" date="2015-10" db="EMBL/GenBank/DDBJ databases">
        <title>Genome analyses suggest a sexual origin of heterokaryosis in a supposedly ancient asexual fungus.</title>
        <authorList>
            <person name="Ropars J."/>
            <person name="Sedzielewska K."/>
            <person name="Noel J."/>
            <person name="Charron P."/>
            <person name="Farinelli L."/>
            <person name="Marton T."/>
            <person name="Kruger M."/>
            <person name="Pelin A."/>
            <person name="Brachmann A."/>
            <person name="Corradi N."/>
        </authorList>
    </citation>
    <scope>NUCLEOTIDE SEQUENCE [LARGE SCALE GENOMIC DNA]</scope>
    <source>
        <strain evidence="1 2">A4</strain>
    </source>
</reference>
<dbReference type="Proteomes" id="UP000234323">
    <property type="component" value="Unassembled WGS sequence"/>
</dbReference>
<protein>
    <recommendedName>
        <fullName evidence="3">DUF4371 domain-containing protein</fullName>
    </recommendedName>
</protein>
<dbReference type="VEuPathDB" id="FungiDB:RhiirFUN_021317"/>
<dbReference type="EMBL" id="LLXI01000967">
    <property type="protein sequence ID" value="PKY51118.1"/>
    <property type="molecule type" value="Genomic_DNA"/>
</dbReference>
<dbReference type="PANTHER" id="PTHR46880">
    <property type="entry name" value="RAS-ASSOCIATING DOMAIN-CONTAINING PROTEIN"/>
    <property type="match status" value="1"/>
</dbReference>
<dbReference type="VEuPathDB" id="FungiDB:FUN_011114"/>
<dbReference type="VEuPathDB" id="FungiDB:FUN_009532"/>
<comment type="caution">
    <text evidence="1">The sequence shown here is derived from an EMBL/GenBank/DDBJ whole genome shotgun (WGS) entry which is preliminary data.</text>
</comment>